<comment type="subcellular location">
    <subcellularLocation>
        <location evidence="1">Membrane</location>
        <topology evidence="1">Multi-pass membrane protein</topology>
    </subcellularLocation>
</comment>
<dbReference type="PANTHER" id="PTHR13800:SF1">
    <property type="entry name" value="TRANSIENT RECEPTOR POTENTIAL CATION CHANNEL TRPM"/>
    <property type="match status" value="1"/>
</dbReference>
<evidence type="ECO:0000313" key="7">
    <source>
        <dbReference type="EMBL" id="CAF1439639.1"/>
    </source>
</evidence>
<evidence type="ECO:0000256" key="2">
    <source>
        <dbReference type="ARBA" id="ARBA00022692"/>
    </source>
</evidence>
<dbReference type="Proteomes" id="UP000663860">
    <property type="component" value="Unassembled WGS sequence"/>
</dbReference>
<dbReference type="InterPro" id="IPR050927">
    <property type="entry name" value="TRPM"/>
</dbReference>
<proteinExistence type="predicted"/>
<feature type="transmembrane region" description="Helical" evidence="5">
    <location>
        <begin position="95"/>
        <end position="113"/>
    </location>
</feature>
<feature type="domain" description="Ion transport" evidence="6">
    <location>
        <begin position="29"/>
        <end position="286"/>
    </location>
</feature>
<feature type="transmembrane region" description="Helical" evidence="5">
    <location>
        <begin position="251"/>
        <end position="277"/>
    </location>
</feature>
<dbReference type="EMBL" id="CAJNOE010001638">
    <property type="protein sequence ID" value="CAF1439639.1"/>
    <property type="molecule type" value="Genomic_DNA"/>
</dbReference>
<accession>A0A819S1J3</accession>
<evidence type="ECO:0000256" key="1">
    <source>
        <dbReference type="ARBA" id="ARBA00004141"/>
    </source>
</evidence>
<feature type="transmembrane region" description="Helical" evidence="5">
    <location>
        <begin position="168"/>
        <end position="190"/>
    </location>
</feature>
<evidence type="ECO:0000256" key="4">
    <source>
        <dbReference type="ARBA" id="ARBA00023136"/>
    </source>
</evidence>
<dbReference type="PANTHER" id="PTHR13800">
    <property type="entry name" value="TRANSIENT RECEPTOR POTENTIAL CATION CHANNEL, SUBFAMILY M, MEMBER 6"/>
    <property type="match status" value="1"/>
</dbReference>
<protein>
    <recommendedName>
        <fullName evidence="6">Ion transport domain-containing protein</fullName>
    </recommendedName>
</protein>
<evidence type="ECO:0000313" key="8">
    <source>
        <dbReference type="EMBL" id="CAF4054477.1"/>
    </source>
</evidence>
<dbReference type="Proteomes" id="UP000663868">
    <property type="component" value="Unassembled WGS sequence"/>
</dbReference>
<evidence type="ECO:0000256" key="3">
    <source>
        <dbReference type="ARBA" id="ARBA00022989"/>
    </source>
</evidence>
<dbReference type="GO" id="GO:0005261">
    <property type="term" value="F:monoatomic cation channel activity"/>
    <property type="evidence" value="ECO:0007669"/>
    <property type="project" value="TreeGrafter"/>
</dbReference>
<gene>
    <name evidence="7" type="ORF">IZO911_LOCUS41724</name>
    <name evidence="8" type="ORF">KXQ929_LOCUS31748</name>
</gene>
<sequence>MIHNVIRLEKKEDLQKIDKIANCYRAPIIFIILFLGLFSFVLLVDYFPWNNYHKQRSGIQDLHIPITEIILHICLWCLVIEEARQFNTVESKREFIFEIWSMMDIFAIILYFIGFSTRFFVNESLFIVSKIFLCLGLIIWYVRTLHLFTAYEKFGPKLFMIFNTMRDLLFFICFIMIFLYGFAVASWSLIDTTNQVLWNYNNDGTLYNVSTANGGNDLWTWQTIRDVTNYGIWKVFGQVDPIDGNNSLSDVAFVLAILFVAIANVLLLNVLVALFNLTIQNVQDQSHELWRYQRFLLVSEYRDKPLLPPPFNFLYYLFIFIGYLIRLLMTIYRKYRHSISVTGDVPPIERIAIEQNSIQEDEFKITDAMQRESAIADDYWRYTLKYRKKDQMEIALHDIEQKLHDVRQQLDVIIHNRSNNSHSYQLSNDVQDSLQLED</sequence>
<keyword evidence="4 5" id="KW-0472">Membrane</keyword>
<evidence type="ECO:0000259" key="6">
    <source>
        <dbReference type="Pfam" id="PF00520"/>
    </source>
</evidence>
<keyword evidence="3 5" id="KW-1133">Transmembrane helix</keyword>
<dbReference type="AlphaFoldDB" id="A0A819S1J3"/>
<name>A0A819S1J3_9BILA</name>
<feature type="transmembrane region" description="Helical" evidence="5">
    <location>
        <begin position="21"/>
        <end position="44"/>
    </location>
</feature>
<dbReference type="GO" id="GO:0005886">
    <property type="term" value="C:plasma membrane"/>
    <property type="evidence" value="ECO:0007669"/>
    <property type="project" value="TreeGrafter"/>
</dbReference>
<dbReference type="InterPro" id="IPR005821">
    <property type="entry name" value="Ion_trans_dom"/>
</dbReference>
<keyword evidence="2 5" id="KW-0812">Transmembrane</keyword>
<evidence type="ECO:0000256" key="5">
    <source>
        <dbReference type="SAM" id="Phobius"/>
    </source>
</evidence>
<dbReference type="GO" id="GO:0030001">
    <property type="term" value="P:metal ion transport"/>
    <property type="evidence" value="ECO:0007669"/>
    <property type="project" value="TreeGrafter"/>
</dbReference>
<feature type="transmembrane region" description="Helical" evidence="5">
    <location>
        <begin position="313"/>
        <end position="332"/>
    </location>
</feature>
<reference evidence="8" key="1">
    <citation type="submission" date="2021-02" db="EMBL/GenBank/DDBJ databases">
        <authorList>
            <person name="Nowell W R."/>
        </authorList>
    </citation>
    <scope>NUCLEOTIDE SEQUENCE</scope>
</reference>
<evidence type="ECO:0000313" key="9">
    <source>
        <dbReference type="Proteomes" id="UP000663868"/>
    </source>
</evidence>
<dbReference type="Pfam" id="PF00520">
    <property type="entry name" value="Ion_trans"/>
    <property type="match status" value="1"/>
</dbReference>
<organism evidence="8 9">
    <name type="scientific">Adineta steineri</name>
    <dbReference type="NCBI Taxonomy" id="433720"/>
    <lineage>
        <taxon>Eukaryota</taxon>
        <taxon>Metazoa</taxon>
        <taxon>Spiralia</taxon>
        <taxon>Gnathifera</taxon>
        <taxon>Rotifera</taxon>
        <taxon>Eurotatoria</taxon>
        <taxon>Bdelloidea</taxon>
        <taxon>Adinetida</taxon>
        <taxon>Adinetidae</taxon>
        <taxon>Adineta</taxon>
    </lineage>
</organism>
<feature type="transmembrane region" description="Helical" evidence="5">
    <location>
        <begin position="125"/>
        <end position="148"/>
    </location>
</feature>
<feature type="transmembrane region" description="Helical" evidence="5">
    <location>
        <begin position="64"/>
        <end position="83"/>
    </location>
</feature>
<dbReference type="EMBL" id="CAJOBB010003708">
    <property type="protein sequence ID" value="CAF4054477.1"/>
    <property type="molecule type" value="Genomic_DNA"/>
</dbReference>
<comment type="caution">
    <text evidence="8">The sequence shown here is derived from an EMBL/GenBank/DDBJ whole genome shotgun (WGS) entry which is preliminary data.</text>
</comment>